<protein>
    <submittedName>
        <fullName evidence="1">Uncharacterized protein</fullName>
    </submittedName>
</protein>
<dbReference type="Proteomes" id="UP000238523">
    <property type="component" value="Plasmid pRLN1"/>
</dbReference>
<accession>A0A2K9ZB86</accession>
<keyword evidence="1" id="KW-0614">Plasmid</keyword>
<organism evidence="1 2">
    <name type="scientific">Rhizobium leguminosarum</name>
    <dbReference type="NCBI Taxonomy" id="384"/>
    <lineage>
        <taxon>Bacteria</taxon>
        <taxon>Pseudomonadati</taxon>
        <taxon>Pseudomonadota</taxon>
        <taxon>Alphaproteobacteria</taxon>
        <taxon>Hyphomicrobiales</taxon>
        <taxon>Rhizobiaceae</taxon>
        <taxon>Rhizobium/Agrobacterium group</taxon>
        <taxon>Rhizobium</taxon>
    </lineage>
</organism>
<dbReference type="EMBL" id="CP025013">
    <property type="protein sequence ID" value="AUW45488.1"/>
    <property type="molecule type" value="Genomic_DNA"/>
</dbReference>
<reference evidence="1 2" key="1">
    <citation type="submission" date="2017-11" db="EMBL/GenBank/DDBJ databases">
        <title>Complete genome of Rhizobium leguminosarum Norway, an ineffective micro-symbiont.</title>
        <authorList>
            <person name="Hoffrichter A."/>
            <person name="Liang J."/>
            <person name="Brachmann A."/>
            <person name="Marin M."/>
        </authorList>
    </citation>
    <scope>NUCLEOTIDE SEQUENCE [LARGE SCALE GENOMIC DNA]</scope>
    <source>
        <strain evidence="1 2">Norway</strain>
        <plasmid evidence="2">Plasmid prln1</plasmid>
    </source>
</reference>
<dbReference type="AlphaFoldDB" id="A0A2K9ZB86"/>
<sequence>MIAGFAIAGADAGETLTRKQTNIQYFDFFRFYMDDEFLTCIFVIMRLFL</sequence>
<proteinExistence type="predicted"/>
<gene>
    <name evidence="1" type="ORF">CUJ84_pRLN1000020</name>
</gene>
<geneLocation type="plasmid" evidence="2">
    <name>prln1</name>
</geneLocation>
<name>A0A2K9ZB86_RHILE</name>
<evidence type="ECO:0000313" key="1">
    <source>
        <dbReference type="EMBL" id="AUW45488.1"/>
    </source>
</evidence>
<evidence type="ECO:0000313" key="2">
    <source>
        <dbReference type="Proteomes" id="UP000238523"/>
    </source>
</evidence>